<organism evidence="6 7">
    <name type="scientific">Entomortierella chlamydospora</name>
    <dbReference type="NCBI Taxonomy" id="101097"/>
    <lineage>
        <taxon>Eukaryota</taxon>
        <taxon>Fungi</taxon>
        <taxon>Fungi incertae sedis</taxon>
        <taxon>Mucoromycota</taxon>
        <taxon>Mortierellomycotina</taxon>
        <taxon>Mortierellomycetes</taxon>
        <taxon>Mortierellales</taxon>
        <taxon>Mortierellaceae</taxon>
        <taxon>Entomortierella</taxon>
    </lineage>
</organism>
<protein>
    <recommendedName>
        <fullName evidence="5">N-acetyltransferase domain-containing protein</fullName>
    </recommendedName>
</protein>
<feature type="compositionally biased region" description="Low complexity" evidence="4">
    <location>
        <begin position="64"/>
        <end position="83"/>
    </location>
</feature>
<evidence type="ECO:0000256" key="3">
    <source>
        <dbReference type="ARBA" id="ARBA00024025"/>
    </source>
</evidence>
<comment type="similarity">
    <text evidence="3">Belongs to the acetyltransferase family. MAK3 subfamily.</text>
</comment>
<gene>
    <name evidence="6" type="ORF">BGZ80_006871</name>
</gene>
<dbReference type="SUPFAM" id="SSF55729">
    <property type="entry name" value="Acyl-CoA N-acyltransferases (Nat)"/>
    <property type="match status" value="1"/>
</dbReference>
<dbReference type="EMBL" id="JAAAID010000342">
    <property type="protein sequence ID" value="KAG0018685.1"/>
    <property type="molecule type" value="Genomic_DNA"/>
</dbReference>
<evidence type="ECO:0000256" key="4">
    <source>
        <dbReference type="SAM" id="MobiDB-lite"/>
    </source>
</evidence>
<evidence type="ECO:0000256" key="2">
    <source>
        <dbReference type="ARBA" id="ARBA00023315"/>
    </source>
</evidence>
<dbReference type="GO" id="GO:0004596">
    <property type="term" value="F:protein-N-terminal amino-acid acetyltransferase activity"/>
    <property type="evidence" value="ECO:0007669"/>
    <property type="project" value="InterPro"/>
</dbReference>
<dbReference type="Proteomes" id="UP000703661">
    <property type="component" value="Unassembled WGS sequence"/>
</dbReference>
<feature type="compositionally biased region" description="Low complexity" evidence="4">
    <location>
        <begin position="111"/>
        <end position="126"/>
    </location>
</feature>
<evidence type="ECO:0000259" key="5">
    <source>
        <dbReference type="PROSITE" id="PS51186"/>
    </source>
</evidence>
<dbReference type="CDD" id="cd04301">
    <property type="entry name" value="NAT_SF"/>
    <property type="match status" value="1"/>
</dbReference>
<dbReference type="InterPro" id="IPR000182">
    <property type="entry name" value="GNAT_dom"/>
</dbReference>
<evidence type="ECO:0000256" key="1">
    <source>
        <dbReference type="ARBA" id="ARBA00022679"/>
    </source>
</evidence>
<dbReference type="Pfam" id="PF00583">
    <property type="entry name" value="Acetyltransf_1"/>
    <property type="match status" value="1"/>
</dbReference>
<feature type="compositionally biased region" description="Polar residues" evidence="4">
    <location>
        <begin position="13"/>
        <end position="32"/>
    </location>
</feature>
<evidence type="ECO:0000313" key="7">
    <source>
        <dbReference type="Proteomes" id="UP000703661"/>
    </source>
</evidence>
<dbReference type="AlphaFoldDB" id="A0A9P6MYJ9"/>
<dbReference type="GO" id="GO:0031417">
    <property type="term" value="C:NatC complex"/>
    <property type="evidence" value="ECO:0007669"/>
    <property type="project" value="TreeGrafter"/>
</dbReference>
<keyword evidence="2" id="KW-0012">Acyltransferase</keyword>
<dbReference type="PROSITE" id="PS51186">
    <property type="entry name" value="GNAT"/>
    <property type="match status" value="1"/>
</dbReference>
<proteinExistence type="inferred from homology"/>
<dbReference type="Gene3D" id="3.40.630.30">
    <property type="match status" value="1"/>
</dbReference>
<reference evidence="6" key="1">
    <citation type="journal article" date="2020" name="Fungal Divers.">
        <title>Resolving the Mortierellaceae phylogeny through synthesis of multi-gene phylogenetics and phylogenomics.</title>
        <authorList>
            <person name="Vandepol N."/>
            <person name="Liber J."/>
            <person name="Desiro A."/>
            <person name="Na H."/>
            <person name="Kennedy M."/>
            <person name="Barry K."/>
            <person name="Grigoriev I.V."/>
            <person name="Miller A.N."/>
            <person name="O'Donnell K."/>
            <person name="Stajich J.E."/>
            <person name="Bonito G."/>
        </authorList>
    </citation>
    <scope>NUCLEOTIDE SEQUENCE</scope>
    <source>
        <strain evidence="6">NRRL 2769</strain>
    </source>
</reference>
<feature type="region of interest" description="Disordered" evidence="4">
    <location>
        <begin position="1"/>
        <end position="92"/>
    </location>
</feature>
<comment type="caution">
    <text evidence="6">The sequence shown here is derived from an EMBL/GenBank/DDBJ whole genome shotgun (WGS) entry which is preliminary data.</text>
</comment>
<dbReference type="InterPro" id="IPR016181">
    <property type="entry name" value="Acyl_CoA_acyltransferase"/>
</dbReference>
<dbReference type="PANTHER" id="PTHR45896">
    <property type="entry name" value="N-ALPHA-ACETYLTRANSFERASE 30"/>
    <property type="match status" value="1"/>
</dbReference>
<feature type="domain" description="N-acetyltransferase" evidence="5">
    <location>
        <begin position="505"/>
        <end position="654"/>
    </location>
</feature>
<evidence type="ECO:0000313" key="6">
    <source>
        <dbReference type="EMBL" id="KAG0018685.1"/>
    </source>
</evidence>
<name>A0A9P6MYJ9_9FUNG</name>
<sequence length="661" mass="74501">MTWERPSVMPIATSPSATTISRESQPAQSCPEITTAKIHMNKTSPSLPSPPLSPHSDHGARLNSLPMLPLATTPSPAPSCSTTNDDSSLISPSAETFSHHSLDSFGLLEKSNSSSSSCTSTSSLTSAETPFPVGDPSVEEIDETVPMLPSQLRRRHESMKLLAKKQQPVIFELGDERQEIRSQDQTNLIIELDSQELPDDKIETDETEVINASYHSGAMIRAKSYSMFESSNFDHTPSHPWGPSQQMEYLNGEMPTKDWVMIQSKMQALELEISHIRRTNMLLNQELDKVNAHLSRVTSNSEDDEDGQGAGWRREYEFMVQQVDWMHQQLQLAHAEKQGRSQYQAEMTRELCAEVKGLTASLRMWQSAFQEAEEKYRRKCEGERVLKQTLREREGQLSSLVEKLTGCESEFQKSLSNYEELVRLSAELELIEGSTNKSSVPKQLALNDSLTREGISDMPGTFPGQQWHCESKSEIALVPATDTTTDHNNSNSTTSSSIPEVLPPIDYVGYESERQLQDMVSLIENDLSEPYSIYTYRYFLHQWPKLSFLAMDREKDKCIGVIVCRLEPHGHTKANRGYIAMLAVSKEYRKRRIGSTLVLMAIEAMKKAGADEIVLETEYTNQSAIALYLQMGFIKDKRLKLFCKPELEDTSSYDADDRMIV</sequence>
<keyword evidence="1" id="KW-0808">Transferase</keyword>
<accession>A0A9P6MYJ9</accession>
<keyword evidence="7" id="KW-1185">Reference proteome</keyword>
<feature type="region of interest" description="Disordered" evidence="4">
    <location>
        <begin position="108"/>
        <end position="138"/>
    </location>
</feature>
<dbReference type="InterPro" id="IPR044542">
    <property type="entry name" value="NAA30-like"/>
</dbReference>
<dbReference type="PANTHER" id="PTHR45896:SF1">
    <property type="entry name" value="N-ALPHA-ACETYLTRANSFERASE 30"/>
    <property type="match status" value="1"/>
</dbReference>